<feature type="non-terminal residue" evidence="3">
    <location>
        <position position="156"/>
    </location>
</feature>
<dbReference type="SUPFAM" id="SSF56436">
    <property type="entry name" value="C-type lectin-like"/>
    <property type="match status" value="1"/>
</dbReference>
<dbReference type="InterPro" id="IPR050111">
    <property type="entry name" value="C-type_lectin/snaclec_domain"/>
</dbReference>
<dbReference type="PANTHER" id="PTHR22803">
    <property type="entry name" value="MANNOSE, PHOSPHOLIPASE, LECTIN RECEPTOR RELATED"/>
    <property type="match status" value="1"/>
</dbReference>
<dbReference type="EMBL" id="CATQJA010002207">
    <property type="protein sequence ID" value="CAJ0569986.1"/>
    <property type="molecule type" value="Genomic_DNA"/>
</dbReference>
<reference evidence="3" key="1">
    <citation type="submission" date="2023-06" db="EMBL/GenBank/DDBJ databases">
        <authorList>
            <person name="Delattre M."/>
        </authorList>
    </citation>
    <scope>NUCLEOTIDE SEQUENCE</scope>
    <source>
        <strain evidence="3">AF72</strain>
    </source>
</reference>
<dbReference type="SMART" id="SM00034">
    <property type="entry name" value="CLECT"/>
    <property type="match status" value="1"/>
</dbReference>
<feature type="chain" id="PRO_5041307730" description="C-type lectin domain-containing protein" evidence="1">
    <location>
        <begin position="23"/>
        <end position="156"/>
    </location>
</feature>
<evidence type="ECO:0000259" key="2">
    <source>
        <dbReference type="PROSITE" id="PS50041"/>
    </source>
</evidence>
<organism evidence="3 4">
    <name type="scientific">Mesorhabditis spiculigera</name>
    <dbReference type="NCBI Taxonomy" id="96644"/>
    <lineage>
        <taxon>Eukaryota</taxon>
        <taxon>Metazoa</taxon>
        <taxon>Ecdysozoa</taxon>
        <taxon>Nematoda</taxon>
        <taxon>Chromadorea</taxon>
        <taxon>Rhabditida</taxon>
        <taxon>Rhabditina</taxon>
        <taxon>Rhabditomorpha</taxon>
        <taxon>Rhabditoidea</taxon>
        <taxon>Rhabditidae</taxon>
        <taxon>Mesorhabditinae</taxon>
        <taxon>Mesorhabditis</taxon>
    </lineage>
</organism>
<gene>
    <name evidence="3" type="ORF">MSPICULIGERA_LOCUS8440</name>
</gene>
<dbReference type="InterPro" id="IPR001304">
    <property type="entry name" value="C-type_lectin-like"/>
</dbReference>
<feature type="domain" description="C-type lectin" evidence="2">
    <location>
        <begin position="54"/>
        <end position="150"/>
    </location>
</feature>
<evidence type="ECO:0000256" key="1">
    <source>
        <dbReference type="SAM" id="SignalP"/>
    </source>
</evidence>
<dbReference type="Pfam" id="PF00059">
    <property type="entry name" value="Lectin_C"/>
    <property type="match status" value="1"/>
</dbReference>
<protein>
    <recommendedName>
        <fullName evidence="2">C-type lectin domain-containing protein</fullName>
    </recommendedName>
</protein>
<dbReference type="AlphaFoldDB" id="A0AA36CKM0"/>
<evidence type="ECO:0000313" key="3">
    <source>
        <dbReference type="EMBL" id="CAJ0569986.1"/>
    </source>
</evidence>
<dbReference type="Gene3D" id="3.10.100.10">
    <property type="entry name" value="Mannose-Binding Protein A, subunit A"/>
    <property type="match status" value="1"/>
</dbReference>
<dbReference type="InterPro" id="IPR016187">
    <property type="entry name" value="CTDL_fold"/>
</dbReference>
<comment type="caution">
    <text evidence="3">The sequence shown here is derived from an EMBL/GenBank/DDBJ whole genome shotgun (WGS) entry which is preliminary data.</text>
</comment>
<keyword evidence="4" id="KW-1185">Reference proteome</keyword>
<feature type="signal peptide" evidence="1">
    <location>
        <begin position="1"/>
        <end position="22"/>
    </location>
</feature>
<dbReference type="InterPro" id="IPR016186">
    <property type="entry name" value="C-type_lectin-like/link_sf"/>
</dbReference>
<accession>A0AA36CKM0</accession>
<dbReference type="Proteomes" id="UP001177023">
    <property type="component" value="Unassembled WGS sequence"/>
</dbReference>
<sequence>MLRWSLIFLLPFLALLTIPSSAQCPPNTFNATELRECVHIELAPANRSQQWDMCAGLKGYLISIHSLYQNNALVQYASEVSPSPGLLYTALYYEQVGHIQFWENWDGTTVDYLNWAPGEPTPGVQCATIDVPSGKWYAVECGRPLGAICEIYYPRA</sequence>
<name>A0AA36CKM0_9BILA</name>
<dbReference type="PROSITE" id="PS50041">
    <property type="entry name" value="C_TYPE_LECTIN_2"/>
    <property type="match status" value="1"/>
</dbReference>
<keyword evidence="1" id="KW-0732">Signal</keyword>
<dbReference type="CDD" id="cd00037">
    <property type="entry name" value="CLECT"/>
    <property type="match status" value="1"/>
</dbReference>
<proteinExistence type="predicted"/>
<evidence type="ECO:0000313" key="4">
    <source>
        <dbReference type="Proteomes" id="UP001177023"/>
    </source>
</evidence>